<feature type="domain" description="DUF6870" evidence="1">
    <location>
        <begin position="19"/>
        <end position="88"/>
    </location>
</feature>
<gene>
    <name evidence="2" type="ORF">CLOSTHATH_03982</name>
</gene>
<sequence length="93" mass="10834">MSLYREGKKMINKVQLQQMRSVDITQVDRSTLVDIRNIHIDSSLPAAKKMQSYFEQIVNPYCFLCGDIPVKIRFVAEDKTLKQSLCDYFLSLK</sequence>
<dbReference type="Pfam" id="PF21757">
    <property type="entry name" value="DUF6870"/>
    <property type="match status" value="1"/>
</dbReference>
<protein>
    <recommendedName>
        <fullName evidence="1">DUF6870 domain-containing protein</fullName>
    </recommendedName>
</protein>
<dbReference type="InterPro" id="IPR049222">
    <property type="entry name" value="DUF6870"/>
</dbReference>
<dbReference type="AlphaFoldDB" id="D3AK39"/>
<dbReference type="Proteomes" id="UP000004968">
    <property type="component" value="Unassembled WGS sequence"/>
</dbReference>
<name>D3AK39_9FIRM</name>
<evidence type="ECO:0000259" key="1">
    <source>
        <dbReference type="Pfam" id="PF21757"/>
    </source>
</evidence>
<proteinExistence type="predicted"/>
<dbReference type="EMBL" id="ACIO01000337">
    <property type="protein sequence ID" value="EFC97795.1"/>
    <property type="molecule type" value="Genomic_DNA"/>
</dbReference>
<dbReference type="HOGENOM" id="CLU_173863_1_0_9"/>
<organism evidence="2 3">
    <name type="scientific">Hungatella hathewayi DSM 13479</name>
    <dbReference type="NCBI Taxonomy" id="566550"/>
    <lineage>
        <taxon>Bacteria</taxon>
        <taxon>Bacillati</taxon>
        <taxon>Bacillota</taxon>
        <taxon>Clostridia</taxon>
        <taxon>Lachnospirales</taxon>
        <taxon>Lachnospiraceae</taxon>
        <taxon>Hungatella</taxon>
    </lineage>
</organism>
<evidence type="ECO:0000313" key="3">
    <source>
        <dbReference type="Proteomes" id="UP000004968"/>
    </source>
</evidence>
<accession>D3AK39</accession>
<reference evidence="2 3" key="1">
    <citation type="submission" date="2010-01" db="EMBL/GenBank/DDBJ databases">
        <authorList>
            <person name="Weinstock G."/>
            <person name="Sodergren E."/>
            <person name="Clifton S."/>
            <person name="Fulton L."/>
            <person name="Fulton B."/>
            <person name="Courtney L."/>
            <person name="Fronick C."/>
            <person name="Harrison M."/>
            <person name="Strong C."/>
            <person name="Farmer C."/>
            <person name="Delahaunty K."/>
            <person name="Markovic C."/>
            <person name="Hall O."/>
            <person name="Minx P."/>
            <person name="Tomlinson C."/>
            <person name="Mitreva M."/>
            <person name="Nelson J."/>
            <person name="Hou S."/>
            <person name="Wollam A."/>
            <person name="Pepin K.H."/>
            <person name="Johnson M."/>
            <person name="Bhonagiri V."/>
            <person name="Nash W.E."/>
            <person name="Warren W."/>
            <person name="Chinwalla A."/>
            <person name="Mardis E.R."/>
            <person name="Wilson R.K."/>
        </authorList>
    </citation>
    <scope>NUCLEOTIDE SEQUENCE [LARGE SCALE GENOMIC DNA]</scope>
    <source>
        <strain evidence="2 3">DSM 13479</strain>
    </source>
</reference>
<comment type="caution">
    <text evidence="2">The sequence shown here is derived from an EMBL/GenBank/DDBJ whole genome shotgun (WGS) entry which is preliminary data.</text>
</comment>
<evidence type="ECO:0000313" key="2">
    <source>
        <dbReference type="EMBL" id="EFC97795.1"/>
    </source>
</evidence>